<dbReference type="Pfam" id="PF01740">
    <property type="entry name" value="STAS"/>
    <property type="match status" value="1"/>
</dbReference>
<dbReference type="EMBL" id="DSRU01000061">
    <property type="protein sequence ID" value="HFM97212.1"/>
    <property type="molecule type" value="Genomic_DNA"/>
</dbReference>
<dbReference type="PROSITE" id="PS50801">
    <property type="entry name" value="STAS"/>
    <property type="match status" value="1"/>
</dbReference>
<dbReference type="AlphaFoldDB" id="A0A7C3PBG3"/>
<accession>A0A7C3PBG3</accession>
<dbReference type="InterPro" id="IPR003362">
    <property type="entry name" value="Bact_transf"/>
</dbReference>
<comment type="similarity">
    <text evidence="1">Belongs to the bacterial sugar transferase family.</text>
</comment>
<name>A0A7C3PBG3_9CYAN</name>
<protein>
    <submittedName>
        <fullName evidence="4">STAS domain-containing protein</fullName>
    </submittedName>
</protein>
<dbReference type="SUPFAM" id="SSF52091">
    <property type="entry name" value="SpoIIaa-like"/>
    <property type="match status" value="1"/>
</dbReference>
<feature type="transmembrane region" description="Helical" evidence="2">
    <location>
        <begin position="155"/>
        <end position="179"/>
    </location>
</feature>
<evidence type="ECO:0000256" key="2">
    <source>
        <dbReference type="SAM" id="Phobius"/>
    </source>
</evidence>
<dbReference type="PANTHER" id="PTHR30576:SF10">
    <property type="entry name" value="SLL5057 PROTEIN"/>
    <property type="match status" value="1"/>
</dbReference>
<dbReference type="PANTHER" id="PTHR30576">
    <property type="entry name" value="COLANIC BIOSYNTHESIS UDP-GLUCOSE LIPID CARRIER TRANSFERASE"/>
    <property type="match status" value="1"/>
</dbReference>
<comment type="caution">
    <text evidence="4">The sequence shown here is derived from an EMBL/GenBank/DDBJ whole genome shotgun (WGS) entry which is preliminary data.</text>
</comment>
<dbReference type="GO" id="GO:0016780">
    <property type="term" value="F:phosphotransferase activity, for other substituted phosphate groups"/>
    <property type="evidence" value="ECO:0007669"/>
    <property type="project" value="TreeGrafter"/>
</dbReference>
<dbReference type="Pfam" id="PF02397">
    <property type="entry name" value="Bac_transf"/>
    <property type="match status" value="1"/>
</dbReference>
<feature type="domain" description="STAS" evidence="3">
    <location>
        <begin position="7"/>
        <end position="123"/>
    </location>
</feature>
<keyword evidence="2" id="KW-0812">Transmembrane</keyword>
<reference evidence="4" key="1">
    <citation type="journal article" date="2020" name="mSystems">
        <title>Genome- and Community-Level Interaction Insights into Carbon Utilization and Element Cycling Functions of Hydrothermarchaeota in Hydrothermal Sediment.</title>
        <authorList>
            <person name="Zhou Z."/>
            <person name="Liu Y."/>
            <person name="Xu W."/>
            <person name="Pan J."/>
            <person name="Luo Z.H."/>
            <person name="Li M."/>
        </authorList>
    </citation>
    <scope>NUCLEOTIDE SEQUENCE [LARGE SCALE GENOMIC DNA]</scope>
    <source>
        <strain evidence="4">SpSt-418</strain>
    </source>
</reference>
<dbReference type="InterPro" id="IPR002645">
    <property type="entry name" value="STAS_dom"/>
</dbReference>
<sequence>MANLSSMNFQATLLNNRCVVAMPASFTVVQAVDFKQRFQQAVQIHQDLRAIALDLSQTRFIDSSGIGALVGCWKIAQKNSIRLILQNVSQQVMTILSLADLDKLFEIEETPITGEMPEASQAISPKPAKLASKLPSPAEVPFVTHPSVQSYPKRLLDITGALVGLSITGVLLPFIAIAIKLDSPGPIFFGQTRCSWMGTRFKMWKFRSMVPDAEQKKHLVKNEASGAIFKSADDPRITRVGRLLRKTSLDELPQFWNVLKGEMSLVGTRPPTPDEVERYEIPQWQRLDIKPGMTGEWQVNGRSSVKNFEDIVNLDLKYQENWSLMYDIQLIFKTVWVVFNKNSGAM</sequence>
<organism evidence="4">
    <name type="scientific">Oscillatoriales cyanobacterium SpSt-418</name>
    <dbReference type="NCBI Taxonomy" id="2282169"/>
    <lineage>
        <taxon>Bacteria</taxon>
        <taxon>Bacillati</taxon>
        <taxon>Cyanobacteriota</taxon>
        <taxon>Cyanophyceae</taxon>
        <taxon>Oscillatoriophycideae</taxon>
        <taxon>Oscillatoriales</taxon>
    </lineage>
</organism>
<evidence type="ECO:0000313" key="4">
    <source>
        <dbReference type="EMBL" id="HFM97212.1"/>
    </source>
</evidence>
<proteinExistence type="inferred from homology"/>
<evidence type="ECO:0000259" key="3">
    <source>
        <dbReference type="PROSITE" id="PS50801"/>
    </source>
</evidence>
<keyword evidence="2" id="KW-1133">Transmembrane helix</keyword>
<dbReference type="Gene3D" id="3.30.750.24">
    <property type="entry name" value="STAS domain"/>
    <property type="match status" value="1"/>
</dbReference>
<dbReference type="CDD" id="cd07043">
    <property type="entry name" value="STAS_anti-anti-sigma_factors"/>
    <property type="match status" value="1"/>
</dbReference>
<keyword evidence="2" id="KW-0472">Membrane</keyword>
<evidence type="ECO:0000256" key="1">
    <source>
        <dbReference type="ARBA" id="ARBA00006464"/>
    </source>
</evidence>
<dbReference type="InterPro" id="IPR036513">
    <property type="entry name" value="STAS_dom_sf"/>
</dbReference>
<gene>
    <name evidence="4" type="ORF">ENR64_05460</name>
</gene>